<protein>
    <submittedName>
        <fullName evidence="1">ATPase</fullName>
    </submittedName>
</protein>
<dbReference type="Gene3D" id="3.30.420.40">
    <property type="match status" value="2"/>
</dbReference>
<name>Q2L5U0_CLOPF</name>
<evidence type="ECO:0000313" key="1">
    <source>
        <dbReference type="EMBL" id="BAE79050.1"/>
    </source>
</evidence>
<organism evidence="1">
    <name type="scientific">Clostridium perfringens</name>
    <dbReference type="NCBI Taxonomy" id="1502"/>
    <lineage>
        <taxon>Bacteria</taxon>
        <taxon>Bacillati</taxon>
        <taxon>Bacillota</taxon>
        <taxon>Clostridia</taxon>
        <taxon>Eubacteriales</taxon>
        <taxon>Clostridiaceae</taxon>
        <taxon>Clostridium</taxon>
    </lineage>
</organism>
<geneLocation type="plasmid" evidence="1">
    <name>pCPF4969</name>
</geneLocation>
<dbReference type="PATRIC" id="fig|451756.6.peg.69"/>
<proteinExistence type="predicted"/>
<reference evidence="1" key="1">
    <citation type="journal article" date="2006" name="J. Bacteriol.">
        <title>Complete Sequencing and Diversity Analysis of the Enterotoxin-Encoding Plasmids in Clostridium perfringens Type A Non-Food-Borne Human Gastrointestinal Disease Isolates.</title>
        <authorList>
            <person name="Miyamoto K."/>
            <person name="Fisher D.J."/>
            <person name="Li J."/>
            <person name="Sayeed S."/>
            <person name="Akimoto S."/>
            <person name="McClane B.A."/>
        </authorList>
    </citation>
    <scope>NUCLEOTIDE SEQUENCE</scope>
    <source>
        <strain evidence="1">F4969</strain>
        <plasmid evidence="1">pCPF4969</plasmid>
    </source>
</reference>
<sequence>MEVLKLIIAVDLGNYNIKTCEGIIFESRYQEVEKEDFDTDLLELENKFYRMESGDFENEFNKAKKNFIPNLLYAISKSCDVDNIETDLVLGVPASNLGISEELKEKLLNKCFNFSLFEVNKNIKINKVATVAEGLSSFYTLPKEERAKDLVILDIGGRTWNICVSSGGKCIMKFTVPGGMIDLYSEIQEDYNKLGNNADVEEIIRLIKNDTIDASKAKERFVKDKLNKVRLKVPNFSTYKIWGAGGGSLDLQDALRENLGNLNFVPDPLFSNVKGNKLIAEAKWGK</sequence>
<dbReference type="CDD" id="cd10227">
    <property type="entry name" value="ASKHA_NBD_ParM-like"/>
    <property type="match status" value="1"/>
</dbReference>
<dbReference type="SUPFAM" id="SSF53067">
    <property type="entry name" value="Actin-like ATPase domain"/>
    <property type="match status" value="2"/>
</dbReference>
<keyword evidence="1" id="KW-0614">Plasmid</keyword>
<reference evidence="1" key="2">
    <citation type="submission" date="2024-06" db="EMBL/GenBank/DDBJ databases">
        <authorList>
            <person name="Miyamoto K."/>
            <person name="Fisher D.J."/>
            <person name="Akimoto S."/>
            <person name="McClane B.A."/>
        </authorList>
    </citation>
    <scope>NUCLEOTIDE SEQUENCE</scope>
    <source>
        <strain evidence="1">F4969</strain>
        <plasmid evidence="1">pCPF4969</plasmid>
    </source>
</reference>
<dbReference type="EMBL" id="AB236336">
    <property type="protein sequence ID" value="BAE79050.1"/>
    <property type="molecule type" value="Genomic_DNA"/>
</dbReference>
<dbReference type="AlphaFoldDB" id="Q2L5U0"/>
<dbReference type="InterPro" id="IPR043129">
    <property type="entry name" value="ATPase_NBD"/>
</dbReference>
<accession>Q2L5U0</accession>